<comment type="similarity">
    <text evidence="1">Belongs to the peptidase C69 family. Secernin subfamily.</text>
</comment>
<dbReference type="GO" id="GO:0070004">
    <property type="term" value="F:cysteine-type exopeptidase activity"/>
    <property type="evidence" value="ECO:0007669"/>
    <property type="project" value="InterPro"/>
</dbReference>
<evidence type="ECO:0000313" key="4">
    <source>
        <dbReference type="EMBL" id="CAD9026149.1"/>
    </source>
</evidence>
<evidence type="ECO:0008006" key="5">
    <source>
        <dbReference type="Google" id="ProtNLM"/>
    </source>
</evidence>
<sequence>MMSYGYALLGLVLLLAVHMSISCTLIGVGRKATSDGSVMVAHTDDAGWGTADLRVVRVPAKHHKHGDKRYVYAFNIQYPRVVLHSDERGHEYAPEDHHQKHFKPLGHIPQVKHTYAYWDQDYGLTNEVGLSIAESTAGAKTVGFPLHSPGGHNLFDVSELSRVALERCDSARCAVELMGHLAVTHGFYNNGSGTAARPSYDGSAECLAIGDKHGEVWIFNIMTGENNRSAVWAAQRVPDGHIAAIANTFTIRTMDLKDKDHYLASDNVHSFAKKMGWWDGRREFDFTAAYAFADKSEERMLPDRRTWRIYDLVGQSFDPYLAFKPRANGFEWHPFSVAPKKPISVRWMHRILRDYYEDTPFDQTKGNAAGPFGNPVRWNANASVVGGGWERPISIFRATYSFVTQIRSHKHYPDALTAVMWYGLDAPHGTVYCPIYGGQSKLPKSYTTGMQSKVSLKSAWWAFSLMNNWVLISYNVMHPERVRNQKRLEDKAEAWVKEVDENKHHLHPQHWVEHAEKRSYDFAEEVVSEWWELVFKFMAKYNNGNVITGELVSDMNIPGYPEWWLKETDYFQKPKISKHIKPVAQPEPEFAPASAAATSEATRQVQRRAAPVLPDARSGSGVVEVMSSVSLVLFGAFGAVVILRLTDKRTMYNELP</sequence>
<keyword evidence="3" id="KW-0732">Signal</keyword>
<keyword evidence="2" id="KW-0472">Membrane</keyword>
<keyword evidence="2" id="KW-0812">Transmembrane</keyword>
<dbReference type="GO" id="GO:0006508">
    <property type="term" value="P:proteolysis"/>
    <property type="evidence" value="ECO:0007669"/>
    <property type="project" value="InterPro"/>
</dbReference>
<keyword evidence="2" id="KW-1133">Transmembrane helix</keyword>
<dbReference type="InterPro" id="IPR005322">
    <property type="entry name" value="Peptidase_C69"/>
</dbReference>
<dbReference type="AlphaFoldDB" id="A0A7S1IXI8"/>
<dbReference type="PANTHER" id="PTHR12994">
    <property type="entry name" value="SECERNIN"/>
    <property type="match status" value="1"/>
</dbReference>
<gene>
    <name evidence="4" type="ORF">EGYM00392_LOCUS37279</name>
</gene>
<dbReference type="PANTHER" id="PTHR12994:SF17">
    <property type="entry name" value="LD30995P"/>
    <property type="match status" value="1"/>
</dbReference>
<protein>
    <recommendedName>
        <fullName evidence="5">Dipeptidase</fullName>
    </recommendedName>
</protein>
<dbReference type="Pfam" id="PF03577">
    <property type="entry name" value="Peptidase_C69"/>
    <property type="match status" value="1"/>
</dbReference>
<organism evidence="4">
    <name type="scientific">Eutreptiella gymnastica</name>
    <dbReference type="NCBI Taxonomy" id="73025"/>
    <lineage>
        <taxon>Eukaryota</taxon>
        <taxon>Discoba</taxon>
        <taxon>Euglenozoa</taxon>
        <taxon>Euglenida</taxon>
        <taxon>Spirocuta</taxon>
        <taxon>Euglenophyceae</taxon>
        <taxon>Eutreptiales</taxon>
        <taxon>Eutreptiaceae</taxon>
        <taxon>Eutreptiella</taxon>
    </lineage>
</organism>
<feature type="signal peptide" evidence="3">
    <location>
        <begin position="1"/>
        <end position="23"/>
    </location>
</feature>
<feature type="chain" id="PRO_5030917389" description="Dipeptidase" evidence="3">
    <location>
        <begin position="24"/>
        <end position="656"/>
    </location>
</feature>
<reference evidence="4" key="1">
    <citation type="submission" date="2021-01" db="EMBL/GenBank/DDBJ databases">
        <authorList>
            <person name="Corre E."/>
            <person name="Pelletier E."/>
            <person name="Niang G."/>
            <person name="Scheremetjew M."/>
            <person name="Finn R."/>
            <person name="Kale V."/>
            <person name="Holt S."/>
            <person name="Cochrane G."/>
            <person name="Meng A."/>
            <person name="Brown T."/>
            <person name="Cohen L."/>
        </authorList>
    </citation>
    <scope>NUCLEOTIDE SEQUENCE</scope>
    <source>
        <strain evidence="4">NIES-381</strain>
    </source>
</reference>
<name>A0A7S1IXI8_9EUGL</name>
<dbReference type="EMBL" id="HBGA01099857">
    <property type="protein sequence ID" value="CAD9026149.1"/>
    <property type="molecule type" value="Transcribed_RNA"/>
</dbReference>
<evidence type="ECO:0000256" key="3">
    <source>
        <dbReference type="SAM" id="SignalP"/>
    </source>
</evidence>
<evidence type="ECO:0000256" key="1">
    <source>
        <dbReference type="ARBA" id="ARBA00005705"/>
    </source>
</evidence>
<feature type="transmembrane region" description="Helical" evidence="2">
    <location>
        <begin position="625"/>
        <end position="646"/>
    </location>
</feature>
<accession>A0A7S1IXI8</accession>
<proteinExistence type="inferred from homology"/>
<dbReference type="GO" id="GO:0016805">
    <property type="term" value="F:dipeptidase activity"/>
    <property type="evidence" value="ECO:0007669"/>
    <property type="project" value="InterPro"/>
</dbReference>
<evidence type="ECO:0000256" key="2">
    <source>
        <dbReference type="SAM" id="Phobius"/>
    </source>
</evidence>